<evidence type="ECO:0000313" key="3">
    <source>
        <dbReference type="Proteomes" id="UP000499080"/>
    </source>
</evidence>
<feature type="region of interest" description="Disordered" evidence="1">
    <location>
        <begin position="32"/>
        <end position="55"/>
    </location>
</feature>
<reference evidence="2 3" key="1">
    <citation type="journal article" date="2019" name="Sci. Rep.">
        <title>Orb-weaving spider Araneus ventricosus genome elucidates the spidroin gene catalogue.</title>
        <authorList>
            <person name="Kono N."/>
            <person name="Nakamura H."/>
            <person name="Ohtoshi R."/>
            <person name="Moran D.A.P."/>
            <person name="Shinohara A."/>
            <person name="Yoshida Y."/>
            <person name="Fujiwara M."/>
            <person name="Mori M."/>
            <person name="Tomita M."/>
            <person name="Arakawa K."/>
        </authorList>
    </citation>
    <scope>NUCLEOTIDE SEQUENCE [LARGE SCALE GENOMIC DNA]</scope>
</reference>
<dbReference type="Proteomes" id="UP000499080">
    <property type="component" value="Unassembled WGS sequence"/>
</dbReference>
<organism evidence="2 3">
    <name type="scientific">Araneus ventricosus</name>
    <name type="common">Orbweaver spider</name>
    <name type="synonym">Epeira ventricosa</name>
    <dbReference type="NCBI Taxonomy" id="182803"/>
    <lineage>
        <taxon>Eukaryota</taxon>
        <taxon>Metazoa</taxon>
        <taxon>Ecdysozoa</taxon>
        <taxon>Arthropoda</taxon>
        <taxon>Chelicerata</taxon>
        <taxon>Arachnida</taxon>
        <taxon>Araneae</taxon>
        <taxon>Araneomorphae</taxon>
        <taxon>Entelegynae</taxon>
        <taxon>Araneoidea</taxon>
        <taxon>Araneidae</taxon>
        <taxon>Araneus</taxon>
    </lineage>
</organism>
<proteinExistence type="predicted"/>
<sequence>MALLHAKSYVVANRPTIGVAWQLGEGVPPHVSSSSSDLCSKFRGPSQNSTRGATKQDVNITKYSMGKNLEKVLQSQPLYRFQQFLFLKEAYDVWIWH</sequence>
<evidence type="ECO:0000256" key="1">
    <source>
        <dbReference type="SAM" id="MobiDB-lite"/>
    </source>
</evidence>
<name>A0A4Y2UV73_ARAVE</name>
<protein>
    <submittedName>
        <fullName evidence="2">Uncharacterized protein</fullName>
    </submittedName>
</protein>
<feature type="compositionally biased region" description="Polar residues" evidence="1">
    <location>
        <begin position="45"/>
        <end position="55"/>
    </location>
</feature>
<gene>
    <name evidence="2" type="ORF">AVEN_123467_1</name>
</gene>
<dbReference type="EMBL" id="BGPR01040031">
    <property type="protein sequence ID" value="GBO16102.1"/>
    <property type="molecule type" value="Genomic_DNA"/>
</dbReference>
<keyword evidence="3" id="KW-1185">Reference proteome</keyword>
<dbReference type="AlphaFoldDB" id="A0A4Y2UV73"/>
<accession>A0A4Y2UV73</accession>
<comment type="caution">
    <text evidence="2">The sequence shown here is derived from an EMBL/GenBank/DDBJ whole genome shotgun (WGS) entry which is preliminary data.</text>
</comment>
<evidence type="ECO:0000313" key="2">
    <source>
        <dbReference type="EMBL" id="GBO16102.1"/>
    </source>
</evidence>